<proteinExistence type="predicted"/>
<keyword evidence="2" id="KW-0472">Membrane</keyword>
<dbReference type="InterPro" id="IPR011701">
    <property type="entry name" value="MFS"/>
</dbReference>
<evidence type="ECO:0000256" key="2">
    <source>
        <dbReference type="SAM" id="Phobius"/>
    </source>
</evidence>
<protein>
    <submittedName>
        <fullName evidence="5">MFS domain-containing protein</fullName>
    </submittedName>
</protein>
<keyword evidence="4" id="KW-1185">Reference proteome</keyword>
<dbReference type="WBParaSite" id="SMUV_0000569201-mRNA-1">
    <property type="protein sequence ID" value="SMUV_0000569201-mRNA-1"/>
    <property type="gene ID" value="SMUV_0000569201"/>
</dbReference>
<name>A0A0N5AM90_9BILA</name>
<dbReference type="PROSITE" id="PS50850">
    <property type="entry name" value="MFS"/>
    <property type="match status" value="1"/>
</dbReference>
<dbReference type="InterPro" id="IPR020846">
    <property type="entry name" value="MFS_dom"/>
</dbReference>
<accession>A0A0N5AM90</accession>
<dbReference type="GO" id="GO:0005635">
    <property type="term" value="C:nuclear envelope"/>
    <property type="evidence" value="ECO:0007669"/>
    <property type="project" value="TreeGrafter"/>
</dbReference>
<feature type="transmembrane region" description="Helical" evidence="2">
    <location>
        <begin position="275"/>
        <end position="292"/>
    </location>
</feature>
<sequence>MAVNEKCLKKPATLPARLLHPIYRFSNETLAVVCLLSMLFNAGFFLQLMMMPYIGKQLGVTIGQLGFAQSVVGLLQVIGSFISGFIATKYSTQWSLRLCYISAILSQIITFFAKDAKMLYIGLVPQIFMNGQQCDMTMLTRLTKPGKERTEAFSKIGLMLGIGFLLSTALSISAIKTLGEKSVLIVAAVLSIIELILFNNYVADHLDTENKSDEGKEENKKKLNLNILVNLCSKKQILSTYICKALLFGSSMFTMTIIQIYLINSYNISPTISSLIQAYFGLLLMLSSGLAIPTFRKLYNEDQLFMLGAILLFFANALLIKAASLWLILFLTIFLCVGMSLVATIADSIVTGAVDKKDEEIVISIIISTDTLIRALAPGISGYLLENYGISIFGIIGGTFAVIVIIKDFSKLITLALKYFN</sequence>
<organism evidence="4 5">
    <name type="scientific">Syphacia muris</name>
    <dbReference type="NCBI Taxonomy" id="451379"/>
    <lineage>
        <taxon>Eukaryota</taxon>
        <taxon>Metazoa</taxon>
        <taxon>Ecdysozoa</taxon>
        <taxon>Nematoda</taxon>
        <taxon>Chromadorea</taxon>
        <taxon>Rhabditida</taxon>
        <taxon>Spirurina</taxon>
        <taxon>Oxyuridomorpha</taxon>
        <taxon>Oxyuroidea</taxon>
        <taxon>Oxyuridae</taxon>
        <taxon>Syphacia</taxon>
    </lineage>
</organism>
<keyword evidence="2" id="KW-1133">Transmembrane helix</keyword>
<keyword evidence="2" id="KW-0812">Transmembrane</keyword>
<feature type="transmembrane region" description="Helical" evidence="2">
    <location>
        <begin position="241"/>
        <end position="263"/>
    </location>
</feature>
<dbReference type="GO" id="GO:0016020">
    <property type="term" value="C:membrane"/>
    <property type="evidence" value="ECO:0007669"/>
    <property type="project" value="UniProtKB-SubCell"/>
</dbReference>
<dbReference type="PANTHER" id="PTHR24002:SF3">
    <property type="entry name" value="SOLUTE CARRIER FAMILY 22 MEMBER 18"/>
    <property type="match status" value="1"/>
</dbReference>
<dbReference type="PANTHER" id="PTHR24002">
    <property type="entry name" value="SOLUTE CARRIER FAMILY 22 MEMBER 18"/>
    <property type="match status" value="1"/>
</dbReference>
<feature type="transmembrane region" description="Helical" evidence="2">
    <location>
        <begin position="182"/>
        <end position="202"/>
    </location>
</feature>
<feature type="transmembrane region" description="Helical" evidence="2">
    <location>
        <begin position="326"/>
        <end position="349"/>
    </location>
</feature>
<dbReference type="Proteomes" id="UP000046393">
    <property type="component" value="Unplaced"/>
</dbReference>
<dbReference type="SUPFAM" id="SSF103473">
    <property type="entry name" value="MFS general substrate transporter"/>
    <property type="match status" value="1"/>
</dbReference>
<dbReference type="Pfam" id="PF07690">
    <property type="entry name" value="MFS_1"/>
    <property type="match status" value="1"/>
</dbReference>
<feature type="transmembrane region" description="Helical" evidence="2">
    <location>
        <begin position="304"/>
        <end position="320"/>
    </location>
</feature>
<evidence type="ECO:0000259" key="3">
    <source>
        <dbReference type="PROSITE" id="PS50850"/>
    </source>
</evidence>
<dbReference type="AlphaFoldDB" id="A0A0N5AM90"/>
<feature type="transmembrane region" description="Helical" evidence="2">
    <location>
        <begin position="30"/>
        <end position="54"/>
    </location>
</feature>
<dbReference type="InterPro" id="IPR036259">
    <property type="entry name" value="MFS_trans_sf"/>
</dbReference>
<dbReference type="Gene3D" id="1.20.1250.20">
    <property type="entry name" value="MFS general substrate transporter like domains"/>
    <property type="match status" value="1"/>
</dbReference>
<reference evidence="5" key="1">
    <citation type="submission" date="2017-02" db="UniProtKB">
        <authorList>
            <consortium name="WormBaseParasite"/>
        </authorList>
    </citation>
    <scope>IDENTIFICATION</scope>
</reference>
<feature type="transmembrane region" description="Helical" evidence="2">
    <location>
        <begin position="156"/>
        <end position="176"/>
    </location>
</feature>
<feature type="transmembrane region" description="Helical" evidence="2">
    <location>
        <begin position="66"/>
        <end position="88"/>
    </location>
</feature>
<feature type="domain" description="Major facilitator superfamily (MFS) profile" evidence="3">
    <location>
        <begin position="29"/>
        <end position="415"/>
    </location>
</feature>
<evidence type="ECO:0000313" key="5">
    <source>
        <dbReference type="WBParaSite" id="SMUV_0000569201-mRNA-1"/>
    </source>
</evidence>
<dbReference type="GO" id="GO:0022857">
    <property type="term" value="F:transmembrane transporter activity"/>
    <property type="evidence" value="ECO:0007669"/>
    <property type="project" value="InterPro"/>
</dbReference>
<evidence type="ECO:0000256" key="1">
    <source>
        <dbReference type="ARBA" id="ARBA00004141"/>
    </source>
</evidence>
<feature type="transmembrane region" description="Helical" evidence="2">
    <location>
        <begin position="94"/>
        <end position="113"/>
    </location>
</feature>
<comment type="subcellular location">
    <subcellularLocation>
        <location evidence="1">Membrane</location>
        <topology evidence="1">Multi-pass membrane protein</topology>
    </subcellularLocation>
</comment>
<feature type="transmembrane region" description="Helical" evidence="2">
    <location>
        <begin position="387"/>
        <end position="406"/>
    </location>
</feature>
<evidence type="ECO:0000313" key="4">
    <source>
        <dbReference type="Proteomes" id="UP000046393"/>
    </source>
</evidence>